<keyword evidence="2" id="KW-1133">Transmembrane helix</keyword>
<dbReference type="SUPFAM" id="SSF48371">
    <property type="entry name" value="ARM repeat"/>
    <property type="match status" value="1"/>
</dbReference>
<protein>
    <submittedName>
        <fullName evidence="3">HEAT repeat domain-containing protein</fullName>
    </submittedName>
</protein>
<dbReference type="KEGG" id="kbs:EPA93_29560"/>
<dbReference type="InterPro" id="IPR011989">
    <property type="entry name" value="ARM-like"/>
</dbReference>
<gene>
    <name evidence="3" type="ORF">EPA93_29560</name>
</gene>
<name>A0A4P6JWF8_KTERU</name>
<dbReference type="GO" id="GO:0016491">
    <property type="term" value="F:oxidoreductase activity"/>
    <property type="evidence" value="ECO:0007669"/>
    <property type="project" value="TreeGrafter"/>
</dbReference>
<keyword evidence="4" id="KW-1185">Reference proteome</keyword>
<organism evidence="3 4">
    <name type="scientific">Ktedonosporobacter rubrisoli</name>
    <dbReference type="NCBI Taxonomy" id="2509675"/>
    <lineage>
        <taxon>Bacteria</taxon>
        <taxon>Bacillati</taxon>
        <taxon>Chloroflexota</taxon>
        <taxon>Ktedonobacteria</taxon>
        <taxon>Ktedonobacterales</taxon>
        <taxon>Ktedonosporobacteraceae</taxon>
        <taxon>Ktedonosporobacter</taxon>
    </lineage>
</organism>
<feature type="compositionally biased region" description="Low complexity" evidence="1">
    <location>
        <begin position="192"/>
        <end position="210"/>
    </location>
</feature>
<dbReference type="InterPro" id="IPR016024">
    <property type="entry name" value="ARM-type_fold"/>
</dbReference>
<feature type="compositionally biased region" description="Basic and acidic residues" evidence="1">
    <location>
        <begin position="1"/>
        <end position="19"/>
    </location>
</feature>
<dbReference type="RefSeq" id="WP_129890970.1">
    <property type="nucleotide sequence ID" value="NZ_CP035758.1"/>
</dbReference>
<sequence length="415" mass="46031">MADHELEKPVEQDDIHTEEATTEPVMVPETLLPTVLQHLGLRPEETLSEIPVDTLVSRLKSANWEERVAAVRALGKLDSGASIELLMSVLHDEDEAVRAATIHALGNMGKRVPLHVLENALNDENWHVREAAIFALVKQGQRVSRTTLASALHDRDNEVREAAHMALQWHTQDNTPVYGVLREQQPLSTPPAAQASSYESSTSSEAPSEAQGRQEQIQAYVLQDDEQAAQGMYMRHGQKITDLPRHPKSPKHWWLILILVALLCFGLGCFMGQLHIPAPPATIGSMAASNPKEQDISFERAFLLSKYTYALQKSIADGLHMSPEQVTALLEQKHSLEDIAGQQHISAEQLHKIEQKAFQDLANAAVQRGDLDQQLAREWVNRISKDPNVMDKLATEAFMNLPLSAGFSPGLLEGR</sequence>
<accession>A0A4P6JWF8</accession>
<dbReference type="EMBL" id="CP035758">
    <property type="protein sequence ID" value="QBD79904.1"/>
    <property type="molecule type" value="Genomic_DNA"/>
</dbReference>
<feature type="region of interest" description="Disordered" evidence="1">
    <location>
        <begin position="1"/>
        <end position="24"/>
    </location>
</feature>
<dbReference type="SMART" id="SM00567">
    <property type="entry name" value="EZ_HEAT"/>
    <property type="match status" value="3"/>
</dbReference>
<dbReference type="AlphaFoldDB" id="A0A4P6JWF8"/>
<dbReference type="InterPro" id="IPR004155">
    <property type="entry name" value="PBS_lyase_HEAT"/>
</dbReference>
<feature type="region of interest" description="Disordered" evidence="1">
    <location>
        <begin position="185"/>
        <end position="215"/>
    </location>
</feature>
<dbReference type="Gene3D" id="1.25.10.10">
    <property type="entry name" value="Leucine-rich Repeat Variant"/>
    <property type="match status" value="1"/>
</dbReference>
<keyword evidence="2" id="KW-0812">Transmembrane</keyword>
<feature type="transmembrane region" description="Helical" evidence="2">
    <location>
        <begin position="253"/>
        <end position="276"/>
    </location>
</feature>
<dbReference type="PANTHER" id="PTHR12697">
    <property type="entry name" value="PBS LYASE HEAT-LIKE PROTEIN"/>
    <property type="match status" value="1"/>
</dbReference>
<dbReference type="Proteomes" id="UP000290365">
    <property type="component" value="Chromosome"/>
</dbReference>
<evidence type="ECO:0000256" key="2">
    <source>
        <dbReference type="SAM" id="Phobius"/>
    </source>
</evidence>
<dbReference type="Pfam" id="PF13646">
    <property type="entry name" value="HEAT_2"/>
    <property type="match status" value="1"/>
</dbReference>
<evidence type="ECO:0000256" key="1">
    <source>
        <dbReference type="SAM" id="MobiDB-lite"/>
    </source>
</evidence>
<evidence type="ECO:0000313" key="4">
    <source>
        <dbReference type="Proteomes" id="UP000290365"/>
    </source>
</evidence>
<dbReference type="OrthoDB" id="144879at2"/>
<keyword evidence="2" id="KW-0472">Membrane</keyword>
<proteinExistence type="predicted"/>
<reference evidence="3 4" key="1">
    <citation type="submission" date="2019-01" db="EMBL/GenBank/DDBJ databases">
        <title>Ktedonosporobacter rubrisoli SCAWS-G2.</title>
        <authorList>
            <person name="Huang Y."/>
            <person name="Yan B."/>
        </authorList>
    </citation>
    <scope>NUCLEOTIDE SEQUENCE [LARGE SCALE GENOMIC DNA]</scope>
    <source>
        <strain evidence="3 4">SCAWS-G2</strain>
    </source>
</reference>
<dbReference type="PANTHER" id="PTHR12697:SF5">
    <property type="entry name" value="DEOXYHYPUSINE HYDROXYLASE"/>
    <property type="match status" value="1"/>
</dbReference>
<evidence type="ECO:0000313" key="3">
    <source>
        <dbReference type="EMBL" id="QBD79904.1"/>
    </source>
</evidence>